<reference evidence="2" key="1">
    <citation type="journal article" date="2023" name="Front. Plant Sci.">
        <title>Chromosomal-level genome assembly of Melastoma candidum provides insights into trichome evolution.</title>
        <authorList>
            <person name="Zhong Y."/>
            <person name="Wu W."/>
            <person name="Sun C."/>
            <person name="Zou P."/>
            <person name="Liu Y."/>
            <person name="Dai S."/>
            <person name="Zhou R."/>
        </authorList>
    </citation>
    <scope>NUCLEOTIDE SEQUENCE [LARGE SCALE GENOMIC DNA]</scope>
</reference>
<protein>
    <submittedName>
        <fullName evidence="1">Uncharacterized protein</fullName>
    </submittedName>
</protein>
<keyword evidence="2" id="KW-1185">Reference proteome</keyword>
<comment type="caution">
    <text evidence="1">The sequence shown here is derived from an EMBL/GenBank/DDBJ whole genome shotgun (WGS) entry which is preliminary data.</text>
</comment>
<dbReference type="Proteomes" id="UP001057402">
    <property type="component" value="Chromosome 3"/>
</dbReference>
<evidence type="ECO:0000313" key="1">
    <source>
        <dbReference type="EMBL" id="KAI4384117.1"/>
    </source>
</evidence>
<accession>A0ACB9RYM7</accession>
<name>A0ACB9RYM7_9MYRT</name>
<proteinExistence type="predicted"/>
<sequence length="326" mass="36442">MAKSSTILALLPFTMILLCTQGALRYGFYSESCPDVERIVFDAVARKFFKIPTATAHALRIFNHDCFVEGCDASVLISSNGTFRSERDAEINRSLPQDGFDLFLEAKAAVESRCPGVVSCTDVMTIATRDSVYMLGGPRYEVQTGRRDGLISMASRVLENLPQASQTIHEVINLFQSKGLSIADMVALSGAHSVGASHCREFMSRIYHFNQTHEIDPTIDKDYAMKLRATCPDKGLDLNVMAFNDPTTPWTLDTAYYDNIRKGMGLLATDQALYSRRETKNIVEEMANDKKVFRKRFGEAMNKMSSFGVKTGTEGEIRRDCRVFNQ</sequence>
<dbReference type="EMBL" id="CM042882">
    <property type="protein sequence ID" value="KAI4384117.1"/>
    <property type="molecule type" value="Genomic_DNA"/>
</dbReference>
<gene>
    <name evidence="1" type="ORF">MLD38_009884</name>
</gene>
<evidence type="ECO:0000313" key="2">
    <source>
        <dbReference type="Proteomes" id="UP001057402"/>
    </source>
</evidence>
<organism evidence="1 2">
    <name type="scientific">Melastoma candidum</name>
    <dbReference type="NCBI Taxonomy" id="119954"/>
    <lineage>
        <taxon>Eukaryota</taxon>
        <taxon>Viridiplantae</taxon>
        <taxon>Streptophyta</taxon>
        <taxon>Embryophyta</taxon>
        <taxon>Tracheophyta</taxon>
        <taxon>Spermatophyta</taxon>
        <taxon>Magnoliopsida</taxon>
        <taxon>eudicotyledons</taxon>
        <taxon>Gunneridae</taxon>
        <taxon>Pentapetalae</taxon>
        <taxon>rosids</taxon>
        <taxon>malvids</taxon>
        <taxon>Myrtales</taxon>
        <taxon>Melastomataceae</taxon>
        <taxon>Melastomatoideae</taxon>
        <taxon>Melastomateae</taxon>
        <taxon>Melastoma</taxon>
    </lineage>
</organism>